<dbReference type="GO" id="GO:0043683">
    <property type="term" value="P:type IV pilus assembly"/>
    <property type="evidence" value="ECO:0007669"/>
    <property type="project" value="InterPro"/>
</dbReference>
<dbReference type="EMBL" id="PEXA01000040">
    <property type="protein sequence ID" value="PIU33209.1"/>
    <property type="molecule type" value="Genomic_DNA"/>
</dbReference>
<dbReference type="AlphaFoldDB" id="A0A2M6YPY0"/>
<dbReference type="InterPro" id="IPR014717">
    <property type="entry name" value="Transl_elong_EF1B/ribsomal_bS6"/>
</dbReference>
<dbReference type="Pfam" id="PF04350">
    <property type="entry name" value="PilO"/>
    <property type="match status" value="1"/>
</dbReference>
<sequence>MKINLKDLKPFLLPALIIFLILVVTAFVLKPKLEVMVKSHQQLTKDKKILADLTKKLATLEGLAKVEFSEKTDIALAVLPAEKDVPGNLAVIKNVALNNGLIVNDITISEVGEIAAVSSEIKLKKDAILPSFRLNVSLTGSLEMIKNFISQIQSTAPLMEVKNVSLSQKKTESPETKMEIEAYFLPFPKTLGKPEQQLIAITSGEEKIFSRINGFTFLKGQQTLPNLPVGKENLFSP</sequence>
<gene>
    <name evidence="1" type="ORF">COT04_01265</name>
</gene>
<evidence type="ECO:0000313" key="1">
    <source>
        <dbReference type="EMBL" id="PIU33209.1"/>
    </source>
</evidence>
<organism evidence="1 2">
    <name type="scientific">Candidatus Shapirobacteria bacterium CG07_land_8_20_14_0_80_39_12</name>
    <dbReference type="NCBI Taxonomy" id="1974480"/>
    <lineage>
        <taxon>Bacteria</taxon>
        <taxon>Candidatus Shapironibacteriota</taxon>
    </lineage>
</organism>
<dbReference type="Proteomes" id="UP000229559">
    <property type="component" value="Unassembled WGS sequence"/>
</dbReference>
<comment type="caution">
    <text evidence="1">The sequence shown here is derived from an EMBL/GenBank/DDBJ whole genome shotgun (WGS) entry which is preliminary data.</text>
</comment>
<reference evidence="2" key="1">
    <citation type="submission" date="2017-09" db="EMBL/GenBank/DDBJ databases">
        <title>Depth-based differentiation of microbial function through sediment-hosted aquifers and enrichment of novel symbionts in the deep terrestrial subsurface.</title>
        <authorList>
            <person name="Probst A.J."/>
            <person name="Ladd B."/>
            <person name="Jarett J.K."/>
            <person name="Geller-Mcgrath D.E."/>
            <person name="Sieber C.M.K."/>
            <person name="Emerson J.B."/>
            <person name="Anantharaman K."/>
            <person name="Thomas B.C."/>
            <person name="Malmstrom R."/>
            <person name="Stieglmeier M."/>
            <person name="Klingl A."/>
            <person name="Woyke T."/>
            <person name="Ryan C.M."/>
            <person name="Banfield J.F."/>
        </authorList>
    </citation>
    <scope>NUCLEOTIDE SEQUENCE [LARGE SCALE GENOMIC DNA]</scope>
</reference>
<dbReference type="InterPro" id="IPR007445">
    <property type="entry name" value="PilO"/>
</dbReference>
<evidence type="ECO:0000313" key="2">
    <source>
        <dbReference type="Proteomes" id="UP000229559"/>
    </source>
</evidence>
<proteinExistence type="predicted"/>
<dbReference type="Gene3D" id="3.30.70.60">
    <property type="match status" value="1"/>
</dbReference>
<dbReference type="GO" id="GO:0043107">
    <property type="term" value="P:type IV pilus-dependent motility"/>
    <property type="evidence" value="ECO:0007669"/>
    <property type="project" value="InterPro"/>
</dbReference>
<accession>A0A2M6YPY0</accession>
<name>A0A2M6YPY0_9BACT</name>
<protein>
    <submittedName>
        <fullName evidence="1">Uncharacterized protein</fullName>
    </submittedName>
</protein>